<accession>A0A563EK80</accession>
<dbReference type="InterPro" id="IPR035959">
    <property type="entry name" value="RutC-like_sf"/>
</dbReference>
<protein>
    <submittedName>
        <fullName evidence="2">RidA family protein</fullName>
    </submittedName>
</protein>
<comment type="similarity">
    <text evidence="1">Belongs to the RutC family.</text>
</comment>
<evidence type="ECO:0000256" key="1">
    <source>
        <dbReference type="ARBA" id="ARBA00010552"/>
    </source>
</evidence>
<dbReference type="GO" id="GO:0019239">
    <property type="term" value="F:deaminase activity"/>
    <property type="evidence" value="ECO:0007669"/>
    <property type="project" value="TreeGrafter"/>
</dbReference>
<dbReference type="OrthoDB" id="3212792at2"/>
<name>A0A563EK80_9PSEU</name>
<keyword evidence="3" id="KW-1185">Reference proteome</keyword>
<sequence length="135" mass="14416">MPIEQRLTDVSALPPSPGYAHAVTVSGRLAFVSGQVAIDKAGKVVGADDLGAQTRQALSNLHAIITELGADWSDVIRFTWYMLDVSEVQTVRDVRDELIRPALGDAHNPASTLIQVAALFGPEFLIEVDAVVALP</sequence>
<dbReference type="GO" id="GO:0005829">
    <property type="term" value="C:cytosol"/>
    <property type="evidence" value="ECO:0007669"/>
    <property type="project" value="TreeGrafter"/>
</dbReference>
<evidence type="ECO:0000313" key="3">
    <source>
        <dbReference type="Proteomes" id="UP000316639"/>
    </source>
</evidence>
<proteinExistence type="inferred from homology"/>
<dbReference type="AlphaFoldDB" id="A0A563EK80"/>
<dbReference type="InterPro" id="IPR006175">
    <property type="entry name" value="YjgF/YER057c/UK114"/>
</dbReference>
<dbReference type="PANTHER" id="PTHR11803:SF58">
    <property type="entry name" value="PROTEIN HMF1-RELATED"/>
    <property type="match status" value="1"/>
</dbReference>
<gene>
    <name evidence="2" type="ORF">FKR81_32915</name>
</gene>
<dbReference type="Proteomes" id="UP000316639">
    <property type="component" value="Unassembled WGS sequence"/>
</dbReference>
<dbReference type="SUPFAM" id="SSF55298">
    <property type="entry name" value="YjgF-like"/>
    <property type="match status" value="1"/>
</dbReference>
<dbReference type="PANTHER" id="PTHR11803">
    <property type="entry name" value="2-IMINOBUTANOATE/2-IMINOPROPANOATE DEAMINASE RIDA"/>
    <property type="match status" value="1"/>
</dbReference>
<dbReference type="Pfam" id="PF01042">
    <property type="entry name" value="Ribonuc_L-PSP"/>
    <property type="match status" value="1"/>
</dbReference>
<dbReference type="EMBL" id="VOBR01000027">
    <property type="protein sequence ID" value="TWP47257.1"/>
    <property type="molecule type" value="Genomic_DNA"/>
</dbReference>
<comment type="caution">
    <text evidence="2">The sequence shown here is derived from an EMBL/GenBank/DDBJ whole genome shotgun (WGS) entry which is preliminary data.</text>
</comment>
<dbReference type="Gene3D" id="3.30.1330.40">
    <property type="entry name" value="RutC-like"/>
    <property type="match status" value="1"/>
</dbReference>
<reference evidence="2 3" key="1">
    <citation type="submission" date="2019-07" db="EMBL/GenBank/DDBJ databases">
        <title>Lentzea xizangensis sp. nov., isolated from Qinghai-Tibetan Plateau Soils.</title>
        <authorList>
            <person name="Huang J."/>
        </authorList>
    </citation>
    <scope>NUCLEOTIDE SEQUENCE [LARGE SCALE GENOMIC DNA]</scope>
    <source>
        <strain evidence="2 3">FXJ1.1311</strain>
    </source>
</reference>
<organism evidence="2 3">
    <name type="scientific">Lentzea tibetensis</name>
    <dbReference type="NCBI Taxonomy" id="2591470"/>
    <lineage>
        <taxon>Bacteria</taxon>
        <taxon>Bacillati</taxon>
        <taxon>Actinomycetota</taxon>
        <taxon>Actinomycetes</taxon>
        <taxon>Pseudonocardiales</taxon>
        <taxon>Pseudonocardiaceae</taxon>
        <taxon>Lentzea</taxon>
    </lineage>
</organism>
<evidence type="ECO:0000313" key="2">
    <source>
        <dbReference type="EMBL" id="TWP47257.1"/>
    </source>
</evidence>
<dbReference type="CDD" id="cd00448">
    <property type="entry name" value="YjgF_YER057c_UK114_family"/>
    <property type="match status" value="1"/>
</dbReference>
<dbReference type="RefSeq" id="WP_146358056.1">
    <property type="nucleotide sequence ID" value="NZ_VOBR01000027.1"/>
</dbReference>